<evidence type="ECO:0000256" key="2">
    <source>
        <dbReference type="ARBA" id="ARBA00022829"/>
    </source>
</evidence>
<dbReference type="GO" id="GO:0051604">
    <property type="term" value="P:protein maturation"/>
    <property type="evidence" value="ECO:0007669"/>
    <property type="project" value="InterPro"/>
</dbReference>
<dbReference type="Gene3D" id="6.10.250.1280">
    <property type="match status" value="1"/>
</dbReference>
<dbReference type="InterPro" id="IPR039796">
    <property type="entry name" value="MIP18"/>
</dbReference>
<dbReference type="OrthoDB" id="2746at2759"/>
<proteinExistence type="inferred from homology"/>
<evidence type="ECO:0000313" key="4">
    <source>
        <dbReference type="EMBL" id="QQP58367.1"/>
    </source>
</evidence>
<dbReference type="InterPro" id="IPR002744">
    <property type="entry name" value="MIP18-like"/>
</dbReference>
<evidence type="ECO:0000259" key="3">
    <source>
        <dbReference type="Pfam" id="PF01883"/>
    </source>
</evidence>
<feature type="domain" description="MIP18 family-like" evidence="3">
    <location>
        <begin position="7"/>
        <end position="42"/>
    </location>
</feature>
<protein>
    <submittedName>
        <fullName evidence="4">Mitotic spindle-associated MMXD complex subunit MIP18</fullName>
    </submittedName>
</protein>
<reference evidence="5" key="1">
    <citation type="submission" date="2021-01" db="EMBL/GenBank/DDBJ databases">
        <title>Caligus Genome Assembly.</title>
        <authorList>
            <person name="Gallardo-Escarate C."/>
        </authorList>
    </citation>
    <scope>NUCLEOTIDE SEQUENCE [LARGE SCALE GENOMIC DNA]</scope>
</reference>
<dbReference type="EMBL" id="CP045891">
    <property type="protein sequence ID" value="QQP58367.1"/>
    <property type="molecule type" value="Genomic_DNA"/>
</dbReference>
<dbReference type="SUPFAM" id="SSF117916">
    <property type="entry name" value="Fe-S cluster assembly (FSCA) domain-like"/>
    <property type="match status" value="1"/>
</dbReference>
<dbReference type="GO" id="GO:0007059">
    <property type="term" value="P:chromosome segregation"/>
    <property type="evidence" value="ECO:0007669"/>
    <property type="project" value="UniProtKB-KW"/>
</dbReference>
<keyword evidence="2" id="KW-0159">Chromosome partition</keyword>
<feature type="non-terminal residue" evidence="4">
    <location>
        <position position="81"/>
    </location>
</feature>
<dbReference type="PANTHER" id="PTHR12377:SF0">
    <property type="entry name" value="CYTOSOLIC IRON-SULFUR ASSEMBLY COMPONENT 2B"/>
    <property type="match status" value="1"/>
</dbReference>
<dbReference type="Gene3D" id="3.30.300.130">
    <property type="entry name" value="Fe-S cluster assembly (FSCA)"/>
    <property type="match status" value="1"/>
</dbReference>
<evidence type="ECO:0000313" key="5">
    <source>
        <dbReference type="Proteomes" id="UP000595437"/>
    </source>
</evidence>
<accession>A0A7T8KLY4</accession>
<sequence length="81" mass="8663">QLNVVTLENISVEGSCVSVRFTPTIPHCSLATIIGLAIKTKLLLDVSITPGSHASEIPINKQLGDKERVAAALESKELRRA</sequence>
<evidence type="ECO:0000256" key="1">
    <source>
        <dbReference type="ARBA" id="ARBA00010381"/>
    </source>
</evidence>
<dbReference type="Pfam" id="PF01883">
    <property type="entry name" value="FeS_assembly_P"/>
    <property type="match status" value="1"/>
</dbReference>
<dbReference type="AlphaFoldDB" id="A0A7T8KLY4"/>
<dbReference type="InterPro" id="IPR034904">
    <property type="entry name" value="FSCA_dom_sf"/>
</dbReference>
<gene>
    <name evidence="4" type="ORF">FKW44_003656</name>
</gene>
<organism evidence="4 5">
    <name type="scientific">Caligus rogercresseyi</name>
    <name type="common">Sea louse</name>
    <dbReference type="NCBI Taxonomy" id="217165"/>
    <lineage>
        <taxon>Eukaryota</taxon>
        <taxon>Metazoa</taxon>
        <taxon>Ecdysozoa</taxon>
        <taxon>Arthropoda</taxon>
        <taxon>Crustacea</taxon>
        <taxon>Multicrustacea</taxon>
        <taxon>Hexanauplia</taxon>
        <taxon>Copepoda</taxon>
        <taxon>Siphonostomatoida</taxon>
        <taxon>Caligidae</taxon>
        <taxon>Caligus</taxon>
    </lineage>
</organism>
<keyword evidence="5" id="KW-1185">Reference proteome</keyword>
<feature type="non-terminal residue" evidence="4">
    <location>
        <position position="1"/>
    </location>
</feature>
<comment type="similarity">
    <text evidence="1">Belongs to the MIP18 family.</text>
</comment>
<dbReference type="PANTHER" id="PTHR12377">
    <property type="entry name" value="CYTOSOLIC IRON-SULFUR ASSEMBLY COMPONENT 2B-RELATED"/>
    <property type="match status" value="1"/>
</dbReference>
<name>A0A7T8KLY4_CALRO</name>
<dbReference type="Proteomes" id="UP000595437">
    <property type="component" value="Chromosome 2"/>
</dbReference>